<feature type="transmembrane region" description="Helical" evidence="1">
    <location>
        <begin position="64"/>
        <end position="82"/>
    </location>
</feature>
<dbReference type="RefSeq" id="WP_168049111.1">
    <property type="nucleotide sequence ID" value="NZ_JAATJM010000002.1"/>
</dbReference>
<keyword evidence="1" id="KW-0472">Membrane</keyword>
<keyword evidence="1" id="KW-1133">Transmembrane helix</keyword>
<feature type="transmembrane region" description="Helical" evidence="1">
    <location>
        <begin position="89"/>
        <end position="112"/>
    </location>
</feature>
<evidence type="ECO:0000313" key="2">
    <source>
        <dbReference type="EMBL" id="NJC42717.1"/>
    </source>
</evidence>
<dbReference type="EMBL" id="JAATJM010000002">
    <property type="protein sequence ID" value="NJC42717.1"/>
    <property type="molecule type" value="Genomic_DNA"/>
</dbReference>
<feature type="transmembrane region" description="Helical" evidence="1">
    <location>
        <begin position="124"/>
        <end position="141"/>
    </location>
</feature>
<keyword evidence="3" id="KW-1185">Reference proteome</keyword>
<evidence type="ECO:0008006" key="4">
    <source>
        <dbReference type="Google" id="ProtNLM"/>
    </source>
</evidence>
<protein>
    <recommendedName>
        <fullName evidence="4">Sugar transporter</fullName>
    </recommendedName>
</protein>
<dbReference type="Proteomes" id="UP000587415">
    <property type="component" value="Unassembled WGS sequence"/>
</dbReference>
<organism evidence="2 3">
    <name type="scientific">Brevundimonas alba</name>
    <dbReference type="NCBI Taxonomy" id="74314"/>
    <lineage>
        <taxon>Bacteria</taxon>
        <taxon>Pseudomonadati</taxon>
        <taxon>Pseudomonadota</taxon>
        <taxon>Alphaproteobacteria</taxon>
        <taxon>Caulobacterales</taxon>
        <taxon>Caulobacteraceae</taxon>
        <taxon>Brevundimonas</taxon>
    </lineage>
</organism>
<keyword evidence="1" id="KW-0812">Transmembrane</keyword>
<reference evidence="2 3" key="1">
    <citation type="submission" date="2020-03" db="EMBL/GenBank/DDBJ databases">
        <title>Genomic Encyclopedia of Type Strains, Phase IV (KMG-IV): sequencing the most valuable type-strain genomes for metagenomic binning, comparative biology and taxonomic classification.</title>
        <authorList>
            <person name="Goeker M."/>
        </authorList>
    </citation>
    <scope>NUCLEOTIDE SEQUENCE [LARGE SCALE GENOMIC DNA]</scope>
    <source>
        <strain evidence="2 3">DSM 4736</strain>
    </source>
</reference>
<gene>
    <name evidence="2" type="ORF">GGQ87_003012</name>
</gene>
<proteinExistence type="predicted"/>
<name>A0A7X5YMP1_9CAUL</name>
<accession>A0A7X5YMP1</accession>
<dbReference type="AlphaFoldDB" id="A0A7X5YMP1"/>
<evidence type="ECO:0000256" key="1">
    <source>
        <dbReference type="SAM" id="Phobius"/>
    </source>
</evidence>
<sequence>MTDTSMTTRTPWHLWAVGVISLLWNAFGGYDFIMTTTQGEAYFRASGMDQGMIDYFNAMPSWMYVPWTLGVWGAIAGSILLLMRSRYAVWAFVLSLFGAVVSLVYGQFMAPMPELPAAMAMMKYMPYVIALIAAFLAWYAWTMAKKGVLR</sequence>
<evidence type="ECO:0000313" key="3">
    <source>
        <dbReference type="Proteomes" id="UP000587415"/>
    </source>
</evidence>
<comment type="caution">
    <text evidence="2">The sequence shown here is derived from an EMBL/GenBank/DDBJ whole genome shotgun (WGS) entry which is preliminary data.</text>
</comment>
<feature type="transmembrane region" description="Helical" evidence="1">
    <location>
        <begin position="12"/>
        <end position="33"/>
    </location>
</feature>